<dbReference type="EMBL" id="LR797457">
    <property type="protein sequence ID" value="CAB4217310.1"/>
    <property type="molecule type" value="Genomic_DNA"/>
</dbReference>
<evidence type="ECO:0000313" key="4">
    <source>
        <dbReference type="EMBL" id="CAB4217310.1"/>
    </source>
</evidence>
<name>A0A6J5R4P1_9CAUD</name>
<reference evidence="3" key="1">
    <citation type="submission" date="2020-05" db="EMBL/GenBank/DDBJ databases">
        <authorList>
            <person name="Chiriac C."/>
            <person name="Salcher M."/>
            <person name="Ghai R."/>
            <person name="Kavagutti S V."/>
        </authorList>
    </citation>
    <scope>NUCLEOTIDE SEQUENCE</scope>
</reference>
<organism evidence="3">
    <name type="scientific">uncultured Caudovirales phage</name>
    <dbReference type="NCBI Taxonomy" id="2100421"/>
    <lineage>
        <taxon>Viruses</taxon>
        <taxon>Duplodnaviria</taxon>
        <taxon>Heunggongvirae</taxon>
        <taxon>Uroviricota</taxon>
        <taxon>Caudoviricetes</taxon>
        <taxon>Peduoviridae</taxon>
        <taxon>Maltschvirus</taxon>
        <taxon>Maltschvirus maltsch</taxon>
    </lineage>
</organism>
<accession>A0A6J5R4P1</accession>
<dbReference type="EMBL" id="LR797092">
    <property type="protein sequence ID" value="CAB4186072.1"/>
    <property type="molecule type" value="Genomic_DNA"/>
</dbReference>
<evidence type="ECO:0000313" key="1">
    <source>
        <dbReference type="EMBL" id="CAB4173937.1"/>
    </source>
</evidence>
<proteinExistence type="predicted"/>
<dbReference type="EMBL" id="LR798427">
    <property type="protein sequence ID" value="CAB5230992.1"/>
    <property type="molecule type" value="Genomic_DNA"/>
</dbReference>
<evidence type="ECO:0000313" key="2">
    <source>
        <dbReference type="EMBL" id="CAB4186072.1"/>
    </source>
</evidence>
<evidence type="ECO:0000313" key="3">
    <source>
        <dbReference type="EMBL" id="CAB4192290.1"/>
    </source>
</evidence>
<sequence>METRIEINCTTGEITEIELTQAELDQRETDRIAYEMEQANRETEATAKAVARTALLARLGISEEEAELLK</sequence>
<protein>
    <submittedName>
        <fullName evidence="3">Uncharacterized protein</fullName>
    </submittedName>
</protein>
<evidence type="ECO:0000313" key="5">
    <source>
        <dbReference type="EMBL" id="CAB5230992.1"/>
    </source>
</evidence>
<gene>
    <name evidence="2" type="ORF">UFOVP1133_13</name>
    <name evidence="3" type="ORF">UFOVP1249_12</name>
    <name evidence="4" type="ORF">UFOVP1494_22</name>
    <name evidence="5" type="ORF">UFOVP1583_12</name>
    <name evidence="1" type="ORF">UFOVP968_15</name>
</gene>
<dbReference type="EMBL" id="LR797186">
    <property type="protein sequence ID" value="CAB4192290.1"/>
    <property type="molecule type" value="Genomic_DNA"/>
</dbReference>
<dbReference type="EMBL" id="LR796909">
    <property type="protein sequence ID" value="CAB4173937.1"/>
    <property type="molecule type" value="Genomic_DNA"/>
</dbReference>